<sequence length="248" mass="27631">MSCFSERVSNYPLVNDSLKAASNAYNWVSSIDRLRNIFQLTESAASILKEKAASVANTDCVTKLDEMACHHILDRFEAICPSVKKPTEDLIGPTVDRILEVAENHFETFLPETKAKIEGEPAATRYERLMRLQKALACTEKVQAAHETITNTYKRIQDQIVSLSTVATRERRDALLSSISTLATEYKQSAEVVYPRFKSFVAGAVSQLQTYTHDLSQMKVILYAEPLMLIGKPFIGSVTVYVKAISGS</sequence>
<dbReference type="EMBL" id="UZAE01015776">
    <property type="protein sequence ID" value="VDO16575.1"/>
    <property type="molecule type" value="Genomic_DNA"/>
</dbReference>
<organism evidence="3">
    <name type="scientific">Rodentolepis nana</name>
    <name type="common">Dwarf tapeworm</name>
    <name type="synonym">Hymenolepis nana</name>
    <dbReference type="NCBI Taxonomy" id="102285"/>
    <lineage>
        <taxon>Eukaryota</taxon>
        <taxon>Metazoa</taxon>
        <taxon>Spiralia</taxon>
        <taxon>Lophotrochozoa</taxon>
        <taxon>Platyhelminthes</taxon>
        <taxon>Cestoda</taxon>
        <taxon>Eucestoda</taxon>
        <taxon>Cyclophyllidea</taxon>
        <taxon>Hymenolepididae</taxon>
        <taxon>Rodentolepis</taxon>
    </lineage>
</organism>
<keyword evidence="2" id="KW-1185">Reference proteome</keyword>
<dbReference type="OrthoDB" id="6239738at2759"/>
<dbReference type="AlphaFoldDB" id="A0A0R3U0L7"/>
<proteinExistence type="predicted"/>
<dbReference type="Proteomes" id="UP000278807">
    <property type="component" value="Unassembled WGS sequence"/>
</dbReference>
<evidence type="ECO:0000313" key="1">
    <source>
        <dbReference type="EMBL" id="VDO16575.1"/>
    </source>
</evidence>
<gene>
    <name evidence="1" type="ORF">HNAJ_LOCUS13640</name>
</gene>
<accession>A0A0R3U0L7</accession>
<evidence type="ECO:0000313" key="3">
    <source>
        <dbReference type="WBParaSite" id="HNAJ_0001366601-mRNA-1"/>
    </source>
</evidence>
<evidence type="ECO:0000313" key="2">
    <source>
        <dbReference type="Proteomes" id="UP000278807"/>
    </source>
</evidence>
<reference evidence="1 2" key="2">
    <citation type="submission" date="2018-11" db="EMBL/GenBank/DDBJ databases">
        <authorList>
            <consortium name="Pathogen Informatics"/>
        </authorList>
    </citation>
    <scope>NUCLEOTIDE SEQUENCE [LARGE SCALE GENOMIC DNA]</scope>
</reference>
<dbReference type="WBParaSite" id="HNAJ_0001366601-mRNA-1">
    <property type="protein sequence ID" value="HNAJ_0001366601-mRNA-1"/>
    <property type="gene ID" value="HNAJ_0001366601"/>
</dbReference>
<name>A0A0R3U0L7_RODNA</name>
<protein>
    <submittedName>
        <fullName evidence="3">BAR domain-containing protein</fullName>
    </submittedName>
</protein>
<reference evidence="3" key="1">
    <citation type="submission" date="2017-02" db="UniProtKB">
        <authorList>
            <consortium name="WormBaseParasite"/>
        </authorList>
    </citation>
    <scope>IDENTIFICATION</scope>
</reference>